<evidence type="ECO:0000313" key="2">
    <source>
        <dbReference type="Proteomes" id="UP000227088"/>
    </source>
</evidence>
<gene>
    <name evidence="1" type="ORF">A9R00_09615</name>
</gene>
<reference evidence="2" key="1">
    <citation type="journal article" date="2017" name="Proc. Natl. Acad. Sci. U.S.A.">
        <title>Simulation of Deepwater Horizon oil plume reveals substrate specialization within a complex community of hydrocarbon degraders.</title>
        <authorList>
            <person name="Hu P."/>
            <person name="Dubinsky E.A."/>
            <person name="Probst A.J."/>
            <person name="Wang J."/>
            <person name="Sieber C.M.K."/>
            <person name="Tom L.M."/>
            <person name="Gardinali P."/>
            <person name="Banfield J.F."/>
            <person name="Atlas R.M."/>
            <person name="Andersen G.L."/>
        </authorList>
    </citation>
    <scope>NUCLEOTIDE SEQUENCE [LARGE SCALE GENOMIC DNA]</scope>
</reference>
<dbReference type="AlphaFoldDB" id="A0A1Y5HQ24"/>
<dbReference type="Proteomes" id="UP000227088">
    <property type="component" value="Unassembled WGS sequence"/>
</dbReference>
<protein>
    <submittedName>
        <fullName evidence="1">Uncharacterized protein</fullName>
    </submittedName>
</protein>
<proteinExistence type="predicted"/>
<evidence type="ECO:0000313" key="1">
    <source>
        <dbReference type="EMBL" id="OUS39421.1"/>
    </source>
</evidence>
<dbReference type="EMBL" id="MABE01000559">
    <property type="protein sequence ID" value="OUS39421.1"/>
    <property type="molecule type" value="Genomic_DNA"/>
</dbReference>
<accession>A0A1Y5HQ24</accession>
<organism evidence="1 2">
    <name type="scientific">Oleispira antarctica</name>
    <dbReference type="NCBI Taxonomy" id="188908"/>
    <lineage>
        <taxon>Bacteria</taxon>
        <taxon>Pseudomonadati</taxon>
        <taxon>Pseudomonadota</taxon>
        <taxon>Gammaproteobacteria</taxon>
        <taxon>Oceanospirillales</taxon>
        <taxon>Oceanospirillaceae</taxon>
        <taxon>Oleispira</taxon>
    </lineage>
</organism>
<sequence>MHKGFDNLRNQWYFLADQSFTNSINELNRGDISLNETTKFFAETRLIDGFTVEEQLQLLLRGASYLMRGWARHQSEDDELMKQASADIEAALADFNRLGIENELVWLAESYVHIKNEKVDKAIVSLDKLSNSSLMSNNEIALIEETKNHLKDRDPEKALNFLTDKVFMYKLGSSYAYSYAQEIQWANILKKSELGRKILQRFSDLEEAIEKAKEFMSLEEIKKKVSLY</sequence>
<name>A0A1Y5HQ24_OLEAN</name>
<comment type="caution">
    <text evidence="1">The sequence shown here is derived from an EMBL/GenBank/DDBJ whole genome shotgun (WGS) entry which is preliminary data.</text>
</comment>